<name>Q8TIC4_METAC</name>
<sequence>MLPVLILQKKNVKSVTSPFILFVLKTSRISGEGFCNIKQLPLIKRRNNSNFEFPILPGQSFHISSKYRRNSTGLVIDRNRLSFTFKILRLQIRRSQKN</sequence>
<protein>
    <submittedName>
        <fullName evidence="1">Uncharacterized protein</fullName>
    </submittedName>
</protein>
<dbReference type="InParanoid" id="Q8TIC4"/>
<dbReference type="EnsemblBacteria" id="AAM07576">
    <property type="protein sequence ID" value="AAM07576"/>
    <property type="gene ID" value="MA_4231"/>
</dbReference>
<evidence type="ECO:0000313" key="2">
    <source>
        <dbReference type="Proteomes" id="UP000002487"/>
    </source>
</evidence>
<dbReference type="EMBL" id="AE010299">
    <property type="protein sequence ID" value="AAM07576.1"/>
    <property type="molecule type" value="Genomic_DNA"/>
</dbReference>
<evidence type="ECO:0000313" key="1">
    <source>
        <dbReference type="EMBL" id="AAM07576.1"/>
    </source>
</evidence>
<dbReference type="AlphaFoldDB" id="Q8TIC4"/>
<proteinExistence type="predicted"/>
<accession>Q8TIC4</accession>
<organism evidence="1 2">
    <name type="scientific">Methanosarcina acetivorans (strain ATCC 35395 / DSM 2834 / JCM 12185 / C2A)</name>
    <dbReference type="NCBI Taxonomy" id="188937"/>
    <lineage>
        <taxon>Archaea</taxon>
        <taxon>Methanobacteriati</taxon>
        <taxon>Methanobacteriota</taxon>
        <taxon>Stenosarchaea group</taxon>
        <taxon>Methanomicrobia</taxon>
        <taxon>Methanosarcinales</taxon>
        <taxon>Methanosarcinaceae</taxon>
        <taxon>Methanosarcina</taxon>
    </lineage>
</organism>
<dbReference type="Proteomes" id="UP000002487">
    <property type="component" value="Chromosome"/>
</dbReference>
<reference evidence="1 2" key="1">
    <citation type="journal article" date="2002" name="Genome Res.">
        <title>The genome of Methanosarcina acetivorans reveals extensive metabolic and physiological diversity.</title>
        <authorList>
            <person name="Galagan J.E."/>
            <person name="Nusbaum C."/>
            <person name="Roy A."/>
            <person name="Endrizzi M.G."/>
            <person name="Macdonald P."/>
            <person name="FitzHugh W."/>
            <person name="Calvo S."/>
            <person name="Engels R."/>
            <person name="Smirnov S."/>
            <person name="Atnoor D."/>
            <person name="Brown A."/>
            <person name="Allen N."/>
            <person name="Naylor J."/>
            <person name="Stange-Thomann N."/>
            <person name="DeArellano K."/>
            <person name="Johnson R."/>
            <person name="Linton L."/>
            <person name="McEwan P."/>
            <person name="McKernan K."/>
            <person name="Talamas J."/>
            <person name="Tirrell A."/>
            <person name="Ye W."/>
            <person name="Zimmer A."/>
            <person name="Barber R.D."/>
            <person name="Cann I."/>
            <person name="Graham D.E."/>
            <person name="Grahame D.A."/>
            <person name="Guss A."/>
            <person name="Hedderich R."/>
            <person name="Ingram-Smith C."/>
            <person name="Kuettner C.H."/>
            <person name="Krzycki J.A."/>
            <person name="Leigh J.A."/>
            <person name="Li W."/>
            <person name="Liu J."/>
            <person name="Mukhopadhyay B."/>
            <person name="Reeve J.N."/>
            <person name="Smith K."/>
            <person name="Springer T.A."/>
            <person name="Umayam L.A."/>
            <person name="White O."/>
            <person name="White R.H."/>
            <person name="de Macario E.C."/>
            <person name="Ferry J.G."/>
            <person name="Jarrell K.F."/>
            <person name="Jing H."/>
            <person name="Macario A.J.L."/>
            <person name="Paulsen I."/>
            <person name="Pritchett M."/>
            <person name="Sowers K.R."/>
            <person name="Swanson R.V."/>
            <person name="Zinder S.H."/>
            <person name="Lander E."/>
            <person name="Metcalf W.W."/>
            <person name="Birren B."/>
        </authorList>
    </citation>
    <scope>NUCLEOTIDE SEQUENCE [LARGE SCALE GENOMIC DNA]</scope>
    <source>
        <strain evidence="2">ATCC 35395 / DSM 2834 / JCM 12185 / C2A</strain>
    </source>
</reference>
<gene>
    <name evidence="1" type="ordered locus">MA_4231</name>
</gene>
<dbReference type="KEGG" id="mac:MA_4231"/>
<keyword evidence="2" id="KW-1185">Reference proteome</keyword>
<dbReference type="HOGENOM" id="CLU_2327247_0_0_2"/>